<sequence>KDKTLNDVLEQFGLENVLASLQLVDVKRFKELILDIPCDEFQQFHALVRYTAKLEPNIDLSANNLAPIVLYDEAMVACLQDVYRTISRRWKTRSIILEVARVTNLISADEWAKKGARSDCCLHRVLSQAICDLLREGVPIL</sequence>
<proteinExistence type="predicted"/>
<dbReference type="EMBL" id="KQ104560">
    <property type="protein sequence ID" value="KMS93290.1"/>
    <property type="molecule type" value="Genomic_DNA"/>
</dbReference>
<keyword evidence="2" id="KW-1185">Reference proteome</keyword>
<accession>A0A0J8DRD5</accession>
<protein>
    <submittedName>
        <fullName evidence="1">Uncharacterized protein</fullName>
    </submittedName>
</protein>
<dbReference type="Proteomes" id="UP000035740">
    <property type="component" value="Unassembled WGS sequence"/>
</dbReference>
<gene>
    <name evidence="1" type="ORF">BVRB_032970</name>
</gene>
<organism evidence="1 2">
    <name type="scientific">Beta vulgaris subsp. vulgaris</name>
    <name type="common">Beet</name>
    <dbReference type="NCBI Taxonomy" id="3555"/>
    <lineage>
        <taxon>Eukaryota</taxon>
        <taxon>Viridiplantae</taxon>
        <taxon>Streptophyta</taxon>
        <taxon>Embryophyta</taxon>
        <taxon>Tracheophyta</taxon>
        <taxon>Spermatophyta</taxon>
        <taxon>Magnoliopsida</taxon>
        <taxon>eudicotyledons</taxon>
        <taxon>Gunneridae</taxon>
        <taxon>Pentapetalae</taxon>
        <taxon>Caryophyllales</taxon>
        <taxon>Chenopodiaceae</taxon>
        <taxon>Betoideae</taxon>
        <taxon>Beta</taxon>
    </lineage>
</organism>
<feature type="non-terminal residue" evidence="1">
    <location>
        <position position="1"/>
    </location>
</feature>
<dbReference type="Gramene" id="KMS93290">
    <property type="protein sequence ID" value="KMS93290"/>
    <property type="gene ID" value="BVRB_032970"/>
</dbReference>
<reference evidence="1 2" key="1">
    <citation type="journal article" date="2014" name="Nature">
        <title>The genome of the recently domesticated crop plant sugar beet (Beta vulgaris).</title>
        <authorList>
            <person name="Dohm J.C."/>
            <person name="Minoche A.E."/>
            <person name="Holtgrawe D."/>
            <person name="Capella-Gutierrez S."/>
            <person name="Zakrzewski F."/>
            <person name="Tafer H."/>
            <person name="Rupp O."/>
            <person name="Sorensen T.R."/>
            <person name="Stracke R."/>
            <person name="Reinhardt R."/>
            <person name="Goesmann A."/>
            <person name="Kraft T."/>
            <person name="Schulz B."/>
            <person name="Stadler P.F."/>
            <person name="Schmidt T."/>
            <person name="Gabaldon T."/>
            <person name="Lehrach H."/>
            <person name="Weisshaar B."/>
            <person name="Himmelbauer H."/>
        </authorList>
    </citation>
    <scope>NUCLEOTIDE SEQUENCE [LARGE SCALE GENOMIC DNA]</scope>
    <source>
        <tissue evidence="1">Taproot</tissue>
    </source>
</reference>
<evidence type="ECO:0000313" key="1">
    <source>
        <dbReference type="EMBL" id="KMS93290.1"/>
    </source>
</evidence>
<evidence type="ECO:0000313" key="2">
    <source>
        <dbReference type="Proteomes" id="UP000035740"/>
    </source>
</evidence>
<name>A0A0J8DRD5_BETVV</name>
<dbReference type="AlphaFoldDB" id="A0A0J8DRD5"/>